<dbReference type="SUPFAM" id="SSF56327">
    <property type="entry name" value="LDH C-terminal domain-like"/>
    <property type="match status" value="1"/>
</dbReference>
<feature type="binding site" evidence="8">
    <location>
        <position position="153"/>
    </location>
    <ligand>
        <name>beta-D-fructose 1,6-bisphosphate</name>
        <dbReference type="ChEBI" id="CHEBI:32966"/>
        <note>allosteric activator</note>
    </ligand>
</feature>
<feature type="binding site" evidence="8">
    <location>
        <position position="229"/>
    </location>
    <ligand>
        <name>substrate</name>
    </ligand>
</feature>
<comment type="subcellular location">
    <subcellularLocation>
        <location evidence="8">Cytoplasm</location>
    </subcellularLocation>
</comment>
<evidence type="ECO:0000256" key="6">
    <source>
        <dbReference type="ARBA" id="ARBA00023027"/>
    </source>
</evidence>
<keyword evidence="8" id="KW-0021">Allosteric enzyme</keyword>
<proteinExistence type="inferred from homology"/>
<dbReference type="PRINTS" id="PR00086">
    <property type="entry name" value="LLDHDRGNASE"/>
</dbReference>
<feature type="active site" description="Proton acceptor" evidence="8 9">
    <location>
        <position position="175"/>
    </location>
</feature>
<dbReference type="Gene3D" id="3.90.110.10">
    <property type="entry name" value="Lactate dehydrogenase/glycoside hydrolase, family 4, C-terminal"/>
    <property type="match status" value="1"/>
</dbReference>
<dbReference type="AlphaFoldDB" id="B8GSY5"/>
<dbReference type="Pfam" id="PF02866">
    <property type="entry name" value="Ldh_1_C"/>
    <property type="match status" value="1"/>
</dbReference>
<gene>
    <name evidence="8" type="primary">ldh</name>
    <name evidence="13" type="ordered locus">Tgr7_1919</name>
</gene>
<dbReference type="InterPro" id="IPR001236">
    <property type="entry name" value="Lactate/malate_DH_N"/>
</dbReference>
<dbReference type="InterPro" id="IPR018177">
    <property type="entry name" value="L-lactate_DH_AS"/>
</dbReference>
<feature type="binding site" evidence="10">
    <location>
        <begin position="10"/>
        <end position="15"/>
    </location>
    <ligand>
        <name>NAD(+)</name>
        <dbReference type="ChEBI" id="CHEBI:57540"/>
    </ligand>
</feature>
<evidence type="ECO:0000256" key="3">
    <source>
        <dbReference type="ARBA" id="ARBA00006054"/>
    </source>
</evidence>
<feature type="domain" description="Lactate/malate dehydrogenase N-terminal" evidence="11">
    <location>
        <begin position="6"/>
        <end position="142"/>
    </location>
</feature>
<comment type="catalytic activity">
    <reaction evidence="7 8">
        <text>(S)-lactate + NAD(+) = pyruvate + NADH + H(+)</text>
        <dbReference type="Rhea" id="RHEA:23444"/>
        <dbReference type="ChEBI" id="CHEBI:15361"/>
        <dbReference type="ChEBI" id="CHEBI:15378"/>
        <dbReference type="ChEBI" id="CHEBI:16651"/>
        <dbReference type="ChEBI" id="CHEBI:57540"/>
        <dbReference type="ChEBI" id="CHEBI:57945"/>
        <dbReference type="EC" id="1.1.1.27"/>
    </reaction>
</comment>
<evidence type="ECO:0000256" key="10">
    <source>
        <dbReference type="PIRSR" id="PIRSR000102-3"/>
    </source>
</evidence>
<dbReference type="EC" id="1.1.1.27" evidence="4 8"/>
<comment type="subunit">
    <text evidence="8">Homotetramer.</text>
</comment>
<dbReference type="eggNOG" id="COG0039">
    <property type="taxonomic scope" value="Bacteria"/>
</dbReference>
<dbReference type="KEGG" id="tgr:Tgr7_1919"/>
<organism evidence="13 14">
    <name type="scientific">Thioalkalivibrio sulfidiphilus (strain HL-EbGR7)</name>
    <dbReference type="NCBI Taxonomy" id="396588"/>
    <lineage>
        <taxon>Bacteria</taxon>
        <taxon>Pseudomonadati</taxon>
        <taxon>Pseudomonadota</taxon>
        <taxon>Gammaproteobacteria</taxon>
        <taxon>Chromatiales</taxon>
        <taxon>Ectothiorhodospiraceae</taxon>
        <taxon>Thioalkalivibrio</taxon>
    </lineage>
</organism>
<keyword evidence="5 8" id="KW-0560">Oxidoreductase</keyword>
<feature type="binding site" evidence="10">
    <location>
        <position position="95"/>
    </location>
    <ligand>
        <name>NAD(+)</name>
        <dbReference type="ChEBI" id="CHEBI:57540"/>
    </ligand>
</feature>
<feature type="binding site" evidence="8">
    <location>
        <position position="88"/>
    </location>
    <ligand>
        <name>substrate</name>
    </ligand>
</feature>
<evidence type="ECO:0000256" key="9">
    <source>
        <dbReference type="PIRSR" id="PIRSR000102-1"/>
    </source>
</evidence>
<comment type="caution">
    <text evidence="8">Lacks conserved residue(s) required for the propagation of feature annotation.</text>
</comment>
<feature type="binding site" evidence="8">
    <location>
        <begin position="120"/>
        <end position="123"/>
    </location>
    <ligand>
        <name>substrate</name>
    </ligand>
</feature>
<keyword evidence="6 8" id="KW-0520">NAD</keyword>
<evidence type="ECO:0000259" key="11">
    <source>
        <dbReference type="Pfam" id="PF00056"/>
    </source>
</evidence>
<evidence type="ECO:0000256" key="4">
    <source>
        <dbReference type="ARBA" id="ARBA00012967"/>
    </source>
</evidence>
<dbReference type="CDD" id="cd05292">
    <property type="entry name" value="LDH_2"/>
    <property type="match status" value="1"/>
</dbReference>
<dbReference type="STRING" id="396588.Tgr7_1919"/>
<dbReference type="EMBL" id="CP001339">
    <property type="protein sequence ID" value="ACL73000.1"/>
    <property type="molecule type" value="Genomic_DNA"/>
</dbReference>
<evidence type="ECO:0000256" key="7">
    <source>
        <dbReference type="ARBA" id="ARBA00049258"/>
    </source>
</evidence>
<dbReference type="SUPFAM" id="SSF51735">
    <property type="entry name" value="NAD(P)-binding Rossmann-fold domains"/>
    <property type="match status" value="1"/>
</dbReference>
<dbReference type="InterPro" id="IPR036291">
    <property type="entry name" value="NAD(P)-bd_dom_sf"/>
</dbReference>
<evidence type="ECO:0000256" key="1">
    <source>
        <dbReference type="ARBA" id="ARBA00003966"/>
    </source>
</evidence>
<dbReference type="GO" id="GO:0006089">
    <property type="term" value="P:lactate metabolic process"/>
    <property type="evidence" value="ECO:0007669"/>
    <property type="project" value="TreeGrafter"/>
</dbReference>
<feature type="binding site" evidence="8">
    <location>
        <position position="82"/>
    </location>
    <ligand>
        <name>substrate</name>
    </ligand>
</feature>
<dbReference type="NCBIfam" id="TIGR01771">
    <property type="entry name" value="L-LDH-NAD"/>
    <property type="match status" value="1"/>
</dbReference>
<comment type="function">
    <text evidence="1">Catalyzes the reversible oxidation of malate to oxaloacetate.</text>
</comment>
<evidence type="ECO:0000259" key="12">
    <source>
        <dbReference type="Pfam" id="PF02866"/>
    </source>
</evidence>
<dbReference type="HOGENOM" id="CLU_045401_1_1_6"/>
<comment type="activity regulation">
    <text evidence="8">Allosterically activated by fructose 1,6-bisphosphate (FBP).</text>
</comment>
<dbReference type="HAMAP" id="MF_00488">
    <property type="entry name" value="Lactate_dehydrog"/>
    <property type="match status" value="1"/>
</dbReference>
<evidence type="ECO:0000256" key="8">
    <source>
        <dbReference type="HAMAP-Rule" id="MF_00488"/>
    </source>
</evidence>
<dbReference type="GO" id="GO:0004459">
    <property type="term" value="F:L-lactate dehydrogenase (NAD+) activity"/>
    <property type="evidence" value="ECO:0007669"/>
    <property type="project" value="UniProtKB-UniRule"/>
</dbReference>
<dbReference type="InterPro" id="IPR015955">
    <property type="entry name" value="Lactate_DH/Glyco_Ohase_4_C"/>
</dbReference>
<dbReference type="PANTHER" id="PTHR43128">
    <property type="entry name" value="L-2-HYDROXYCARBOXYLATE DEHYDROGENASE (NAD(P)(+))"/>
    <property type="match status" value="1"/>
</dbReference>
<dbReference type="RefSeq" id="WP_012638479.1">
    <property type="nucleotide sequence ID" value="NC_011901.1"/>
</dbReference>
<feature type="binding site" evidence="8">
    <location>
        <begin position="148"/>
        <end position="151"/>
    </location>
    <ligand>
        <name>substrate</name>
    </ligand>
</feature>
<feature type="binding site" evidence="8">
    <location>
        <position position="143"/>
    </location>
    <ligand>
        <name>NAD(+)</name>
        <dbReference type="ChEBI" id="CHEBI:57540"/>
    </ligand>
</feature>
<feature type="binding site" evidence="8">
    <location>
        <begin position="79"/>
        <end position="80"/>
    </location>
    <ligand>
        <name>NAD(+)</name>
        <dbReference type="ChEBI" id="CHEBI:57540"/>
    </ligand>
</feature>
<comment type="similarity">
    <text evidence="3 8">Belongs to the LDH/MDH superfamily. LDH family.</text>
</comment>
<accession>B8GSY5</accession>
<feature type="binding site" evidence="8">
    <location>
        <begin position="118"/>
        <end position="120"/>
    </location>
    <ligand>
        <name>NAD(+)</name>
        <dbReference type="ChEBI" id="CHEBI:57540"/>
    </ligand>
</feature>
<feature type="binding site" evidence="8">
    <location>
        <position position="65"/>
    </location>
    <ligand>
        <name>NAD(+)</name>
        <dbReference type="ChEBI" id="CHEBI:57540"/>
    </ligand>
</feature>
<dbReference type="Pfam" id="PF00056">
    <property type="entry name" value="Ldh_1_N"/>
    <property type="match status" value="1"/>
</dbReference>
<dbReference type="PIRSF" id="PIRSF000102">
    <property type="entry name" value="Lac_mal_DH"/>
    <property type="match status" value="1"/>
</dbReference>
<dbReference type="Gene3D" id="3.40.50.720">
    <property type="entry name" value="NAD(P)-binding Rossmann-like Domain"/>
    <property type="match status" value="1"/>
</dbReference>
<dbReference type="GO" id="GO:0005737">
    <property type="term" value="C:cytoplasm"/>
    <property type="evidence" value="ECO:0007669"/>
    <property type="project" value="UniProtKB-SubCell"/>
</dbReference>
<feature type="binding site" evidence="8">
    <location>
        <position position="40"/>
    </location>
    <ligand>
        <name>NAD(+)</name>
        <dbReference type="ChEBI" id="CHEBI:57540"/>
    </ligand>
</feature>
<feature type="domain" description="Lactate/malate dehydrogenase C-terminal" evidence="12">
    <location>
        <begin position="145"/>
        <end position="307"/>
    </location>
</feature>
<dbReference type="PROSITE" id="PS00064">
    <property type="entry name" value="L_LDH"/>
    <property type="match status" value="1"/>
</dbReference>
<evidence type="ECO:0000313" key="13">
    <source>
        <dbReference type="EMBL" id="ACL73000.1"/>
    </source>
</evidence>
<dbReference type="InterPro" id="IPR022383">
    <property type="entry name" value="Lactate/malate_DH_C"/>
</dbReference>
<dbReference type="PANTHER" id="PTHR43128:SF16">
    <property type="entry name" value="L-LACTATE DEHYDROGENASE"/>
    <property type="match status" value="1"/>
</dbReference>
<evidence type="ECO:0000256" key="2">
    <source>
        <dbReference type="ARBA" id="ARBA00004843"/>
    </source>
</evidence>
<feature type="binding site" evidence="8">
    <location>
        <position position="168"/>
    </location>
    <ligand>
        <name>beta-D-fructose 1,6-bisphosphate</name>
        <dbReference type="ChEBI" id="CHEBI:32966"/>
        <note>allosteric activator</note>
    </ligand>
</feature>
<feature type="modified residue" description="Phosphotyrosine" evidence="8">
    <location>
        <position position="220"/>
    </location>
</feature>
<dbReference type="OrthoDB" id="9802969at2"/>
<comment type="function">
    <text evidence="8">Catalyzes the conversion of lactate to pyruvate.</text>
</comment>
<keyword evidence="8" id="KW-0597">Phosphoprotein</keyword>
<protein>
    <recommendedName>
        <fullName evidence="4 8">L-lactate dehydrogenase</fullName>
        <shortName evidence="8">L-LDH</shortName>
        <ecNumber evidence="4 8">1.1.1.27</ecNumber>
    </recommendedName>
</protein>
<reference evidence="13 14" key="1">
    <citation type="journal article" date="2011" name="Stand. Genomic Sci.">
        <title>Complete genome sequence of 'Thioalkalivibrio sulfidophilus' HL-EbGr7.</title>
        <authorList>
            <person name="Muyzer G."/>
            <person name="Sorokin D.Y."/>
            <person name="Mavromatis K."/>
            <person name="Lapidus A."/>
            <person name="Clum A."/>
            <person name="Ivanova N."/>
            <person name="Pati A."/>
            <person name="d'Haeseleer P."/>
            <person name="Woyke T."/>
            <person name="Kyrpides N.C."/>
        </authorList>
    </citation>
    <scope>NUCLEOTIDE SEQUENCE [LARGE SCALE GENOMIC DNA]</scope>
    <source>
        <strain evidence="13 14">HL-EbGR7</strain>
    </source>
</reference>
<dbReference type="GO" id="GO:0006096">
    <property type="term" value="P:glycolytic process"/>
    <property type="evidence" value="ECO:0007669"/>
    <property type="project" value="UniProtKB-UniRule"/>
</dbReference>
<evidence type="ECO:0000313" key="14">
    <source>
        <dbReference type="Proteomes" id="UP000002383"/>
    </source>
</evidence>
<evidence type="ECO:0000256" key="5">
    <source>
        <dbReference type="ARBA" id="ARBA00023002"/>
    </source>
</evidence>
<keyword evidence="8" id="KW-0963">Cytoplasm</keyword>
<feature type="binding site" evidence="8 10">
    <location>
        <position position="35"/>
    </location>
    <ligand>
        <name>NAD(+)</name>
        <dbReference type="ChEBI" id="CHEBI:57540"/>
    </ligand>
</feature>
<dbReference type="UniPathway" id="UPA00554">
    <property type="reaction ID" value="UER00611"/>
</dbReference>
<dbReference type="InterPro" id="IPR011304">
    <property type="entry name" value="L-lactate_DH"/>
</dbReference>
<dbReference type="InterPro" id="IPR001557">
    <property type="entry name" value="L-lactate/malate_DH"/>
</dbReference>
<dbReference type="Proteomes" id="UP000002383">
    <property type="component" value="Chromosome"/>
</dbReference>
<name>B8GSY5_THISH</name>
<comment type="pathway">
    <text evidence="2 8">Fermentation; pyruvate fermentation to lactate; (S)-lactate from pyruvate: step 1/1.</text>
</comment>
<feature type="binding site" evidence="8">
    <location>
        <position position="14"/>
    </location>
    <ligand>
        <name>NAD(+)</name>
        <dbReference type="ChEBI" id="CHEBI:57540"/>
    </ligand>
</feature>
<keyword evidence="14" id="KW-1185">Reference proteome</keyword>
<sequence>MSKNTVGIIGTGNVGMAAAYALFQRQIASSLVLVDKDPRRAEGEAMDLMHGQALVGRVTVRAGDYADLAGCGVIVICAGVGQKPGETRLDLLNRNAAVFREIAEQLDRNAPEAVLVIATNPVDILTTVMQRLSKRPPEAVIGTGTMLDTSRFRALLGEHYDVNPRSVHAYILGEHGDSEVAIWSSASIGGLPIMGHEISCKPFDAGAMERIFQQVRGAAYDIIARKGYTNTAIGLVIAYLVRVILEDQKSVLPVSVDPAGIYGIEPGLCLSIPCVVGSRGVECRVPPEVSEQERAGLHASAAVLRGGLEGMEI</sequence>